<keyword evidence="4" id="KW-0696">RNA-directed RNA polymerase</keyword>
<dbReference type="InterPro" id="IPR037151">
    <property type="entry name" value="AlkB-like_sf"/>
</dbReference>
<dbReference type="Pfam" id="PF01660">
    <property type="entry name" value="Vmethyltransf"/>
    <property type="match status" value="1"/>
</dbReference>
<dbReference type="InterPro" id="IPR007094">
    <property type="entry name" value="RNA-dir_pol_PSvirus"/>
</dbReference>
<keyword evidence="6" id="KW-0548">Nucleotidyltransferase</keyword>
<evidence type="ECO:0000256" key="14">
    <source>
        <dbReference type="SAM" id="MobiDB-lite"/>
    </source>
</evidence>
<feature type="domain" description="RdRp catalytic" evidence="15">
    <location>
        <begin position="1329"/>
        <end position="1436"/>
    </location>
</feature>
<keyword evidence="7" id="KW-0547">Nucleotide-binding</keyword>
<dbReference type="GO" id="GO:0003723">
    <property type="term" value="F:RNA binding"/>
    <property type="evidence" value="ECO:0007669"/>
    <property type="project" value="InterPro"/>
</dbReference>
<evidence type="ECO:0000256" key="9">
    <source>
        <dbReference type="ARBA" id="ARBA00022806"/>
    </source>
</evidence>
<evidence type="ECO:0000313" key="18">
    <source>
        <dbReference type="EMBL" id="AJF19167.1"/>
    </source>
</evidence>
<gene>
    <name evidence="18" type="primary">ORF1</name>
</gene>
<evidence type="ECO:0000256" key="13">
    <source>
        <dbReference type="ARBA" id="ARBA00047984"/>
    </source>
</evidence>
<dbReference type="GO" id="GO:0003724">
    <property type="term" value="F:RNA helicase activity"/>
    <property type="evidence" value="ECO:0007669"/>
    <property type="project" value="UniProtKB-EC"/>
</dbReference>
<dbReference type="InterPro" id="IPR043502">
    <property type="entry name" value="DNA/RNA_pol_sf"/>
</dbReference>
<dbReference type="PROSITE" id="PS51743">
    <property type="entry name" value="ALPHAVIRUS_MT"/>
    <property type="match status" value="1"/>
</dbReference>
<dbReference type="GO" id="GO:0039694">
    <property type="term" value="P:viral RNA genome replication"/>
    <property type="evidence" value="ECO:0007669"/>
    <property type="project" value="InterPro"/>
</dbReference>
<evidence type="ECO:0000256" key="8">
    <source>
        <dbReference type="ARBA" id="ARBA00022801"/>
    </source>
</evidence>
<keyword evidence="8" id="KW-0378">Hydrolase</keyword>
<comment type="catalytic activity">
    <reaction evidence="13">
        <text>ATP + H2O = ADP + phosphate + H(+)</text>
        <dbReference type="Rhea" id="RHEA:13065"/>
        <dbReference type="ChEBI" id="CHEBI:15377"/>
        <dbReference type="ChEBI" id="CHEBI:15378"/>
        <dbReference type="ChEBI" id="CHEBI:30616"/>
        <dbReference type="ChEBI" id="CHEBI:43474"/>
        <dbReference type="ChEBI" id="CHEBI:456216"/>
        <dbReference type="EC" id="3.6.4.13"/>
    </reaction>
</comment>
<feature type="domain" description="(+)RNA virus helicase C-terminal" evidence="16">
    <location>
        <begin position="801"/>
        <end position="1090"/>
    </location>
</feature>
<keyword evidence="11" id="KW-0693">Viral RNA replication</keyword>
<reference evidence="18" key="1">
    <citation type="submission" date="2014-10" db="EMBL/GenBank/DDBJ databases">
        <title>Genome assembly of Schlumbergera virus X infecting prickly pear (Opuntia cochenillifera).</title>
        <authorList>
            <person name="Sanches M.M."/>
            <person name="Lamas N.S."/>
            <person name="Reis M.B.A."/>
            <person name="Romano E."/>
            <person name="Melo F.L."/>
            <person name="Arieta-Souza J.G."/>
            <person name="Ribeiro S.G."/>
        </authorList>
    </citation>
    <scope>NUCLEOTIDE SEQUENCE</scope>
    <source>
        <strain evidence="18">Palma-PE</strain>
    </source>
</reference>
<evidence type="ECO:0000259" key="17">
    <source>
        <dbReference type="PROSITE" id="PS51743"/>
    </source>
</evidence>
<keyword evidence="10" id="KW-0067">ATP-binding</keyword>
<dbReference type="Gene3D" id="2.60.120.590">
    <property type="entry name" value="Alpha-ketoglutarate-dependent dioxygenase AlkB-like"/>
    <property type="match status" value="1"/>
</dbReference>
<dbReference type="GO" id="GO:0006351">
    <property type="term" value="P:DNA-templated transcription"/>
    <property type="evidence" value="ECO:0007669"/>
    <property type="project" value="InterPro"/>
</dbReference>
<dbReference type="EC" id="3.6.4.13" evidence="2"/>
<evidence type="ECO:0000256" key="10">
    <source>
        <dbReference type="ARBA" id="ARBA00022840"/>
    </source>
</evidence>
<keyword evidence="5" id="KW-0808">Transferase</keyword>
<dbReference type="InterPro" id="IPR027417">
    <property type="entry name" value="P-loop_NTPase"/>
</dbReference>
<dbReference type="PROSITE" id="PS51657">
    <property type="entry name" value="PSRV_HELICASE"/>
    <property type="match status" value="1"/>
</dbReference>
<dbReference type="Pfam" id="PF01443">
    <property type="entry name" value="Viral_helicase1"/>
    <property type="match status" value="1"/>
</dbReference>
<dbReference type="Pfam" id="PF00978">
    <property type="entry name" value="RdRP_2"/>
    <property type="match status" value="1"/>
</dbReference>
<evidence type="ECO:0000256" key="3">
    <source>
        <dbReference type="ARBA" id="ARBA00018318"/>
    </source>
</evidence>
<feature type="region of interest" description="Disordered" evidence="14">
    <location>
        <begin position="466"/>
        <end position="534"/>
    </location>
</feature>
<feature type="unsure residue" description="E or Q" evidence="18">
    <location>
        <position position="1209"/>
    </location>
</feature>
<evidence type="ECO:0000256" key="11">
    <source>
        <dbReference type="ARBA" id="ARBA00022953"/>
    </source>
</evidence>
<feature type="compositionally biased region" description="Basic and acidic residues" evidence="14">
    <location>
        <begin position="466"/>
        <end position="477"/>
    </location>
</feature>
<evidence type="ECO:0000256" key="5">
    <source>
        <dbReference type="ARBA" id="ARBA00022679"/>
    </source>
</evidence>
<dbReference type="EMBL" id="KP090203">
    <property type="protein sequence ID" value="AJF19167.1"/>
    <property type="molecule type" value="Genomic_RNA"/>
</dbReference>
<accession>A0A0B5G954</accession>
<comment type="function">
    <text evidence="12">RNA replication. The central part of this protein possibly functions as an ATP-binding helicase.</text>
</comment>
<keyword evidence="9" id="KW-0347">Helicase</keyword>
<dbReference type="CDD" id="cd23246">
    <property type="entry name" value="Alphaflexiviridae_RdRp"/>
    <property type="match status" value="1"/>
</dbReference>
<dbReference type="SUPFAM" id="SSF56672">
    <property type="entry name" value="DNA/RNA polymerases"/>
    <property type="match status" value="1"/>
</dbReference>
<dbReference type="InterPro" id="IPR027351">
    <property type="entry name" value="(+)RNA_virus_helicase_core_dom"/>
</dbReference>
<sequence>MARVREVFSSLTDSSLKAVIQEEAYKTIQMQLRLASTINPYAHSSDSADHLENLGIITNPLAIELHTHGAAKAIENDMYNIVANYLPKDNPVSFFYMKKGKLGKFRRGPHQGDRFINSHFEPKDIARYPMETVVEHLEKQPCTTKLAFMGDTLHFWSPTQLLTLFKCSPTLQTLYATLVLPIEAVDQLPSLHPSIYTLKYHGDFFMYLPGGHAGAAYTHHKRQLAWLFLGRLTDGQTTLTMQILESKGANHLVIIQRGHYETPPLRTFGSDIPYVKLPKIFLPSQHNMNQPIPTTFAMKMFMYCKSLKEVTPRDLYAKMRQLLPDKELAKFSPTHIVHLMNYFFLIGKLESVNSFEEILSGSAVRRTFKPVIVWWQHFKQKIFGQDDFLKLLQALQWKAVDLTYKVEEFNERSWFDFLKGKIEKVAPVGDEDDDFWDPKSYNPLDTTEAPSIEQLKAWDYLRNRGENKAPEDFHPDPLENASKGKVKEIDQMETQENGKQENSEDSSCKASSSSSAEKRPDQDELSLPKSEMNTCSTTAHGVPLVRFDPDRNCEETWAQFIKSHLRLVDTVGSRRVTLYSRNNKIKTYNYGSVTHKAQPWPEALTAIAQHFNIPLEHDHCLYQVFKKQASINFHADDEPLILKDSAITTLNIGHAELRTKRIADGDVSFTALTGVCVYTMPQGFQSTHKHAVTSLEEGRISITFRTSVHHAESPVLPWQAWLPILNAAGFKGTQSQVNPNDGSLISPILDIKKLEKIPASHPGINEVLTRIHRLPTPFTPDPLRAKAFGSDVKNLRIGALLKHQSKEWLETFSRKTEMPPRTIGLSVIHGTGGSGKSHALQDFLRNNPEERITVILPTNELRLDWQRKLPQAHPNSLKTFEKSLLVGASSVVIMDDYTKLPAGFIEAYINTNSGLETLILTGDPNQSFHHEPNENALTSKIAPFSEIAQSFSRYYLNATHRNKRDLANMLAVYSEVEGTTNITMSSTVLPGRHLLVPSMYKKQAYGEMGHKVSTYAGCQGITAPEIQILIDNDTPMCSQQVMYTALSRAVHAIHFVNTGVTNDAFWEKLAATPYLAAFLRLVREEKTRQPSPTEDPPAQPPAPETHFPVENPKNFFDKIIENMPDKHSRELFSEKDGHSNCVQTEDPIVQMFPHQQARDETLFWATIEARLKVSSPEKNFEEFVSKRHIGDVLFENYKLAMGLPKEPIEFDEGLWNVCADEVQRTYLSKPLHMLKNGEGRQSPDFDPKTIALFLKSQWVKKVEKLGQPRIKAGQTIASFQQEAVMLYGTMARYMRRVREVFQPKNIMINCETTPEALSQWALENWNFNRTSYANDYTAFDQSQDGAMLQFEILKARHHSIPDVYIDGYVELKCCSKTFLGVLKIMRLTGEGPTFDANTECNIAFAHTKLKIPIGTAQLYAGDDCAFDFAPEEKQSFKKIETQISLQAKPTYKRQIKGEWAEFCGMIITPLGVMKDPIKTWASLELAARRGEIKEVKDSYARDVALAYQHKDRLHEIFSEEQSMAHQLTVRKLIKVGSGRIFSTYD</sequence>
<name>A0A0B5G954_9VIRU</name>
<dbReference type="GO" id="GO:0008174">
    <property type="term" value="F:mRNA methyltransferase activity"/>
    <property type="evidence" value="ECO:0007669"/>
    <property type="project" value="UniProtKB-UniRule"/>
</dbReference>
<dbReference type="Gene3D" id="3.40.50.300">
    <property type="entry name" value="P-loop containing nucleotide triphosphate hydrolases"/>
    <property type="match status" value="1"/>
</dbReference>
<evidence type="ECO:0000256" key="2">
    <source>
        <dbReference type="ARBA" id="ARBA00012552"/>
    </source>
</evidence>
<proteinExistence type="predicted"/>
<feature type="compositionally biased region" description="Basic and acidic residues" evidence="14">
    <location>
        <begin position="485"/>
        <end position="502"/>
    </location>
</feature>
<organism evidence="18">
    <name type="scientific">Schlumbergera virus X</name>
    <dbReference type="NCBI Taxonomy" id="253700"/>
    <lineage>
        <taxon>Viruses</taxon>
        <taxon>Riboviria</taxon>
        <taxon>Orthornavirae</taxon>
        <taxon>Kitrinoviricota</taxon>
        <taxon>Alsuviricetes</taxon>
        <taxon>Tymovirales</taxon>
        <taxon>Alphaflexiviridae</taxon>
        <taxon>Potexvirus</taxon>
        <taxon>Potexvirus ecschlumbergerae</taxon>
    </lineage>
</organism>
<dbReference type="GO" id="GO:0006396">
    <property type="term" value="P:RNA processing"/>
    <property type="evidence" value="ECO:0007669"/>
    <property type="project" value="InterPro"/>
</dbReference>
<feature type="region of interest" description="Disordered" evidence="14">
    <location>
        <begin position="1086"/>
        <end position="1110"/>
    </location>
</feature>
<evidence type="ECO:0000256" key="4">
    <source>
        <dbReference type="ARBA" id="ARBA00022484"/>
    </source>
</evidence>
<evidence type="ECO:0000256" key="1">
    <source>
        <dbReference type="ARBA" id="ARBA00012494"/>
    </source>
</evidence>
<evidence type="ECO:0000256" key="7">
    <source>
        <dbReference type="ARBA" id="ARBA00022741"/>
    </source>
</evidence>
<protein>
    <recommendedName>
        <fullName evidence="3">RNA replication protein</fullName>
        <ecNumber evidence="1">2.7.7.48</ecNumber>
        <ecNumber evidence="2">3.6.4.13</ecNumber>
    </recommendedName>
</protein>
<dbReference type="EC" id="2.7.7.48" evidence="1"/>
<dbReference type="GO" id="GO:0003968">
    <property type="term" value="F:RNA-directed RNA polymerase activity"/>
    <property type="evidence" value="ECO:0007669"/>
    <property type="project" value="UniProtKB-KW"/>
</dbReference>
<dbReference type="SUPFAM" id="SSF51197">
    <property type="entry name" value="Clavaminate synthase-like"/>
    <property type="match status" value="1"/>
</dbReference>
<dbReference type="InterPro" id="IPR002588">
    <property type="entry name" value="Alphavirus-like_MT_dom"/>
</dbReference>
<evidence type="ECO:0000259" key="16">
    <source>
        <dbReference type="PROSITE" id="PS51657"/>
    </source>
</evidence>
<evidence type="ECO:0000256" key="12">
    <source>
        <dbReference type="ARBA" id="ARBA00025585"/>
    </source>
</evidence>
<feature type="compositionally biased region" description="Pro residues" evidence="14">
    <location>
        <begin position="1093"/>
        <end position="1103"/>
    </location>
</feature>
<feature type="domain" description="Alphavirus-like MT" evidence="17">
    <location>
        <begin position="59"/>
        <end position="227"/>
    </location>
</feature>
<evidence type="ECO:0000256" key="6">
    <source>
        <dbReference type="ARBA" id="ARBA00022695"/>
    </source>
</evidence>
<dbReference type="GO" id="GO:0005524">
    <property type="term" value="F:ATP binding"/>
    <property type="evidence" value="ECO:0007669"/>
    <property type="project" value="UniProtKB-KW"/>
</dbReference>
<dbReference type="PROSITE" id="PS50507">
    <property type="entry name" value="RDRP_SSRNA_POS"/>
    <property type="match status" value="1"/>
</dbReference>
<dbReference type="SUPFAM" id="SSF52540">
    <property type="entry name" value="P-loop containing nucleoside triphosphate hydrolases"/>
    <property type="match status" value="2"/>
</dbReference>
<dbReference type="InterPro" id="IPR001788">
    <property type="entry name" value="RNA-dep_RNA_pol_alsuvir"/>
</dbReference>
<dbReference type="GO" id="GO:0016787">
    <property type="term" value="F:hydrolase activity"/>
    <property type="evidence" value="ECO:0007669"/>
    <property type="project" value="UniProtKB-KW"/>
</dbReference>
<dbReference type="GO" id="GO:0016556">
    <property type="term" value="P:mRNA modification"/>
    <property type="evidence" value="ECO:0007669"/>
    <property type="project" value="InterPro"/>
</dbReference>
<evidence type="ECO:0000259" key="15">
    <source>
        <dbReference type="PROSITE" id="PS50507"/>
    </source>
</evidence>